<dbReference type="Proteomes" id="UP000434957">
    <property type="component" value="Unassembled WGS sequence"/>
</dbReference>
<accession>A0A6A4C2L4</accession>
<evidence type="ECO:0000313" key="2">
    <source>
        <dbReference type="Proteomes" id="UP000434957"/>
    </source>
</evidence>
<gene>
    <name evidence="1" type="ORF">PR003_g27058</name>
</gene>
<dbReference type="EMBL" id="QXFT01003661">
    <property type="protein sequence ID" value="KAE9283702.1"/>
    <property type="molecule type" value="Genomic_DNA"/>
</dbReference>
<keyword evidence="2" id="KW-1185">Reference proteome</keyword>
<reference evidence="1 2" key="1">
    <citation type="submission" date="2018-08" db="EMBL/GenBank/DDBJ databases">
        <title>Genomic investigation of the strawberry pathogen Phytophthora fragariae indicates pathogenicity is determined by transcriptional variation in three key races.</title>
        <authorList>
            <person name="Adams T.M."/>
            <person name="Armitage A.D."/>
            <person name="Sobczyk M.K."/>
            <person name="Bates H.J."/>
            <person name="Dunwell J.M."/>
            <person name="Nellist C.F."/>
            <person name="Harrison R.J."/>
        </authorList>
    </citation>
    <scope>NUCLEOTIDE SEQUENCE [LARGE SCALE GENOMIC DNA]</scope>
    <source>
        <strain evidence="1 2">SCRP333</strain>
    </source>
</reference>
<name>A0A6A4C2L4_9STRA</name>
<evidence type="ECO:0000313" key="1">
    <source>
        <dbReference type="EMBL" id="KAE9283702.1"/>
    </source>
</evidence>
<dbReference type="AlphaFoldDB" id="A0A6A4C2L4"/>
<sequence>MALASGWNPQAATPEHRLYSPRRLPDEEIFAQVACALALAMVQRWQQALIAAMSVSVAWTVLRMFGYRLVTAMTAESEAIVVPAGFRRSATTVVSAEETFWLQAACHTSILESQHVYCVLVPLVVNAPRRVGFLWRHPPL</sequence>
<proteinExistence type="predicted"/>
<organism evidence="1 2">
    <name type="scientific">Phytophthora rubi</name>
    <dbReference type="NCBI Taxonomy" id="129364"/>
    <lineage>
        <taxon>Eukaryota</taxon>
        <taxon>Sar</taxon>
        <taxon>Stramenopiles</taxon>
        <taxon>Oomycota</taxon>
        <taxon>Peronosporomycetes</taxon>
        <taxon>Peronosporales</taxon>
        <taxon>Peronosporaceae</taxon>
        <taxon>Phytophthora</taxon>
    </lineage>
</organism>
<protein>
    <submittedName>
        <fullName evidence="1">Uncharacterized protein</fullName>
    </submittedName>
</protein>
<comment type="caution">
    <text evidence="1">The sequence shown here is derived from an EMBL/GenBank/DDBJ whole genome shotgun (WGS) entry which is preliminary data.</text>
</comment>